<dbReference type="Proteomes" id="UP000586976">
    <property type="component" value="Unassembled WGS sequence"/>
</dbReference>
<evidence type="ECO:0000256" key="1">
    <source>
        <dbReference type="SAM" id="MobiDB-lite"/>
    </source>
</evidence>
<evidence type="ECO:0000313" key="4">
    <source>
        <dbReference type="Proteomes" id="UP000586976"/>
    </source>
</evidence>
<dbReference type="Gene3D" id="1.10.10.60">
    <property type="entry name" value="Homeodomain-like"/>
    <property type="match status" value="1"/>
</dbReference>
<keyword evidence="4" id="KW-1185">Reference proteome</keyword>
<accession>A0A7W2D7N1</accession>
<feature type="region of interest" description="Disordered" evidence="1">
    <location>
        <begin position="177"/>
        <end position="196"/>
    </location>
</feature>
<sequence>MGVRRMTAQHPPTASAEGQRVTPEALRKQYESGATVDELVTASGLSYGTVLNRLRDAGTAMRTSWQTRRMRQNPQARRHLAARLRTLYEQHGATLTELAAAAGETRRGARRLLIEAGGTVRTTQQTLRMRAATRAVERHKLALSLRARYEAGATVPELATEHSYSVATVYRLLHQAGTRMRPKHNHGPARAPRKRS</sequence>
<feature type="region of interest" description="Disordered" evidence="1">
    <location>
        <begin position="1"/>
        <end position="24"/>
    </location>
</feature>
<proteinExistence type="predicted"/>
<protein>
    <submittedName>
        <fullName evidence="3">Helix-turn-helix domain containing protein</fullName>
    </submittedName>
</protein>
<organism evidence="3 4">
    <name type="scientific">Streptomyces himalayensis subsp. aureolus</name>
    <dbReference type="NCBI Taxonomy" id="2758039"/>
    <lineage>
        <taxon>Bacteria</taxon>
        <taxon>Bacillati</taxon>
        <taxon>Actinomycetota</taxon>
        <taxon>Actinomycetes</taxon>
        <taxon>Kitasatosporales</taxon>
        <taxon>Streptomycetaceae</taxon>
        <taxon>Streptomyces</taxon>
        <taxon>Streptomyces himalayensis</taxon>
    </lineage>
</organism>
<feature type="domain" description="Helix-turn-helix" evidence="2">
    <location>
        <begin position="137"/>
        <end position="183"/>
    </location>
</feature>
<dbReference type="Pfam" id="PF19575">
    <property type="entry name" value="HTH_58"/>
    <property type="match status" value="2"/>
</dbReference>
<gene>
    <name evidence="3" type="ORF">H1V43_33500</name>
</gene>
<feature type="domain" description="Helix-turn-helix" evidence="2">
    <location>
        <begin position="24"/>
        <end position="63"/>
    </location>
</feature>
<dbReference type="EMBL" id="JACEQY010000054">
    <property type="protein sequence ID" value="MBA4866154.1"/>
    <property type="molecule type" value="Genomic_DNA"/>
</dbReference>
<dbReference type="AlphaFoldDB" id="A0A7W2D7N1"/>
<comment type="caution">
    <text evidence="3">The sequence shown here is derived from an EMBL/GenBank/DDBJ whole genome shotgun (WGS) entry which is preliminary data.</text>
</comment>
<feature type="compositionally biased region" description="Basic residues" evidence="1">
    <location>
        <begin position="180"/>
        <end position="196"/>
    </location>
</feature>
<evidence type="ECO:0000259" key="2">
    <source>
        <dbReference type="Pfam" id="PF19575"/>
    </source>
</evidence>
<dbReference type="InterPro" id="IPR045745">
    <property type="entry name" value="HTH_58_Actinobacteria-type"/>
</dbReference>
<name>A0A7W2D7N1_9ACTN</name>
<evidence type="ECO:0000313" key="3">
    <source>
        <dbReference type="EMBL" id="MBA4866154.1"/>
    </source>
</evidence>
<reference evidence="3 4" key="1">
    <citation type="submission" date="2020-07" db="EMBL/GenBank/DDBJ databases">
        <title>Streptomyces isolated from Indian soil.</title>
        <authorList>
            <person name="Mandal S."/>
            <person name="Maiti P.K."/>
        </authorList>
    </citation>
    <scope>NUCLEOTIDE SEQUENCE [LARGE SCALE GENOMIC DNA]</scope>
    <source>
        <strain evidence="3 4">PSKA54</strain>
    </source>
</reference>